<dbReference type="EMBL" id="CAVLEF010000002">
    <property type="protein sequence ID" value="CAK1541107.1"/>
    <property type="molecule type" value="Genomic_DNA"/>
</dbReference>
<evidence type="ECO:0000256" key="1">
    <source>
        <dbReference type="SAM" id="SignalP"/>
    </source>
</evidence>
<dbReference type="Proteomes" id="UP001497472">
    <property type="component" value="Unassembled WGS sequence"/>
</dbReference>
<comment type="caution">
    <text evidence="2">The sequence shown here is derived from an EMBL/GenBank/DDBJ whole genome shotgun (WGS) entry which is preliminary data.</text>
</comment>
<accession>A0AAV1IV70</accession>
<evidence type="ECO:0000313" key="2">
    <source>
        <dbReference type="EMBL" id="CAK1541107.1"/>
    </source>
</evidence>
<feature type="signal peptide" evidence="1">
    <location>
        <begin position="1"/>
        <end position="19"/>
    </location>
</feature>
<protein>
    <submittedName>
        <fullName evidence="2">Uncharacterized protein</fullName>
    </submittedName>
</protein>
<feature type="chain" id="PRO_5043740623" evidence="1">
    <location>
        <begin position="20"/>
        <end position="113"/>
    </location>
</feature>
<sequence>MYSLSKSIVLLSFVSTLCGQDYDLGDVTLRTLPPEFDFGSEAKVNKTQLEEDLEECMEDYVECFVADRKQNICAINSRSEKKNFNSLCLMEYENCRIKASIENRWRYYHDDNC</sequence>
<organism evidence="2 3">
    <name type="scientific">Leptosia nina</name>
    <dbReference type="NCBI Taxonomy" id="320188"/>
    <lineage>
        <taxon>Eukaryota</taxon>
        <taxon>Metazoa</taxon>
        <taxon>Ecdysozoa</taxon>
        <taxon>Arthropoda</taxon>
        <taxon>Hexapoda</taxon>
        <taxon>Insecta</taxon>
        <taxon>Pterygota</taxon>
        <taxon>Neoptera</taxon>
        <taxon>Endopterygota</taxon>
        <taxon>Lepidoptera</taxon>
        <taxon>Glossata</taxon>
        <taxon>Ditrysia</taxon>
        <taxon>Papilionoidea</taxon>
        <taxon>Pieridae</taxon>
        <taxon>Pierinae</taxon>
        <taxon>Leptosia</taxon>
    </lineage>
</organism>
<name>A0AAV1IV70_9NEOP</name>
<keyword evidence="1" id="KW-0732">Signal</keyword>
<dbReference type="AlphaFoldDB" id="A0AAV1IV70"/>
<gene>
    <name evidence="2" type="ORF">LNINA_LOCUS1119</name>
</gene>
<keyword evidence="3" id="KW-1185">Reference proteome</keyword>
<proteinExistence type="predicted"/>
<evidence type="ECO:0000313" key="3">
    <source>
        <dbReference type="Proteomes" id="UP001497472"/>
    </source>
</evidence>
<reference evidence="2 3" key="1">
    <citation type="submission" date="2023-11" db="EMBL/GenBank/DDBJ databases">
        <authorList>
            <person name="Okamura Y."/>
        </authorList>
    </citation>
    <scope>NUCLEOTIDE SEQUENCE [LARGE SCALE GENOMIC DNA]</scope>
</reference>